<evidence type="ECO:0000259" key="1">
    <source>
        <dbReference type="PROSITE" id="PS50801"/>
    </source>
</evidence>
<dbReference type="InterPro" id="IPR051932">
    <property type="entry name" value="Bact_StressResp_Reg"/>
</dbReference>
<dbReference type="AlphaFoldDB" id="A0A974NIM4"/>
<dbReference type="KEGG" id="ppsr:I6J18_11995"/>
<accession>A0A974NIM4</accession>
<proteinExistence type="predicted"/>
<dbReference type="CDD" id="cd07041">
    <property type="entry name" value="STAS_RsbR_RsbS_like"/>
    <property type="match status" value="1"/>
</dbReference>
<dbReference type="RefSeq" id="WP_051387754.1">
    <property type="nucleotide sequence ID" value="NZ_CP068053.1"/>
</dbReference>
<organism evidence="2 3">
    <name type="scientific">Peribacillus psychrosaccharolyticus</name>
    <name type="common">Bacillus psychrosaccharolyticus</name>
    <dbReference type="NCBI Taxonomy" id="1407"/>
    <lineage>
        <taxon>Bacteria</taxon>
        <taxon>Bacillati</taxon>
        <taxon>Bacillota</taxon>
        <taxon>Bacilli</taxon>
        <taxon>Bacillales</taxon>
        <taxon>Bacillaceae</taxon>
        <taxon>Peribacillus</taxon>
    </lineage>
</organism>
<gene>
    <name evidence="2" type="ORF">I6J18_11995</name>
</gene>
<dbReference type="Proteomes" id="UP000595254">
    <property type="component" value="Chromosome"/>
</dbReference>
<reference evidence="2 3" key="1">
    <citation type="submission" date="2021-01" db="EMBL/GenBank/DDBJ databases">
        <title>FDA dAtabase for Regulatory Grade micrObial Sequences (FDA-ARGOS): Supporting development and validation of Infectious Disease Dx tests.</title>
        <authorList>
            <person name="Nelson B."/>
            <person name="Plummer A."/>
            <person name="Tallon L."/>
            <person name="Sadzewicz L."/>
            <person name="Zhao X."/>
            <person name="Boylan J."/>
            <person name="Ott S."/>
            <person name="Bowen H."/>
            <person name="Vavikolanu K."/>
            <person name="Mehta A."/>
            <person name="Aluvathingal J."/>
            <person name="Nadendla S."/>
            <person name="Myers T."/>
            <person name="Yan Y."/>
            <person name="Sichtig H."/>
        </authorList>
    </citation>
    <scope>NUCLEOTIDE SEQUENCE [LARGE SCALE GENOMIC DNA]</scope>
    <source>
        <strain evidence="2 3">FDAARGOS_1161</strain>
    </source>
</reference>
<sequence>MNPTNSHDMAAYLKENAADLSRDLVSDILKEFTSEIPTEEIEQARMMYSGLFICLADSITQGKEINTKQVLTWSRKNGERRASTDGDLSEIINRYPPSRVILVDNLVNICEKFNLSHSEVLKITQIINYLLDLSISETTLAFERKSAQILKDAQIEAHELAGQIVPIQDGIAILPLYGSIDHERAAHITENVLPKIADNKINWLIIDFSGIIKMDGEVAGHIFNIHYMLGLIGVEVIITGIRPALAQHAVRQGIDFSSIKTCGSVMQAIQTI</sequence>
<evidence type="ECO:0000313" key="2">
    <source>
        <dbReference type="EMBL" id="QQS98489.1"/>
    </source>
</evidence>
<protein>
    <submittedName>
        <fullName evidence="2">STAS domain-containing protein</fullName>
    </submittedName>
</protein>
<dbReference type="PANTHER" id="PTHR33745:SF8">
    <property type="entry name" value="BLUE-LIGHT PHOTORECEPTOR"/>
    <property type="match status" value="1"/>
</dbReference>
<dbReference type="InterPro" id="IPR036513">
    <property type="entry name" value="STAS_dom_sf"/>
</dbReference>
<dbReference type="PROSITE" id="PS50801">
    <property type="entry name" value="STAS"/>
    <property type="match status" value="1"/>
</dbReference>
<name>A0A974NIM4_PERPY</name>
<keyword evidence="3" id="KW-1185">Reference proteome</keyword>
<dbReference type="EMBL" id="CP068053">
    <property type="protein sequence ID" value="QQS98489.1"/>
    <property type="molecule type" value="Genomic_DNA"/>
</dbReference>
<feature type="domain" description="STAS" evidence="1">
    <location>
        <begin position="161"/>
        <end position="272"/>
    </location>
</feature>
<dbReference type="SUPFAM" id="SSF52091">
    <property type="entry name" value="SpoIIaa-like"/>
    <property type="match status" value="1"/>
</dbReference>
<dbReference type="InterPro" id="IPR002645">
    <property type="entry name" value="STAS_dom"/>
</dbReference>
<dbReference type="PANTHER" id="PTHR33745">
    <property type="entry name" value="RSBT ANTAGONIST PROTEIN RSBS-RELATED"/>
    <property type="match status" value="1"/>
</dbReference>
<evidence type="ECO:0000313" key="3">
    <source>
        <dbReference type="Proteomes" id="UP000595254"/>
    </source>
</evidence>
<dbReference type="Pfam" id="PF01740">
    <property type="entry name" value="STAS"/>
    <property type="match status" value="1"/>
</dbReference>
<dbReference type="Gene3D" id="3.30.750.24">
    <property type="entry name" value="STAS domain"/>
    <property type="match status" value="1"/>
</dbReference>